<keyword evidence="2" id="KW-1185">Reference proteome</keyword>
<dbReference type="Proteomes" id="UP000002358">
    <property type="component" value="Chromosome 5"/>
</dbReference>
<proteinExistence type="predicted"/>
<dbReference type="SMR" id="A0A7M7QPC1"/>
<dbReference type="RefSeq" id="XP_031788781.1">
    <property type="nucleotide sequence ID" value="XM_031932921.1"/>
</dbReference>
<accession>A0A7M7QPC1</accession>
<dbReference type="Gene3D" id="3.60.10.10">
    <property type="entry name" value="Endonuclease/exonuclease/phosphatase"/>
    <property type="match status" value="1"/>
</dbReference>
<dbReference type="OrthoDB" id="445826at2759"/>
<dbReference type="GeneID" id="116417823"/>
<evidence type="ECO:0000313" key="1">
    <source>
        <dbReference type="EnsemblMetazoa" id="XP_031788781"/>
    </source>
</evidence>
<name>A0A7M7QPC1_NASVI</name>
<sequence length="126" mass="14749">MEQHIDLIEELQKEVLQEEISYPDLKTLNKNLYKNDSYILHLNIRSLNANFNKLEIFIKSLKIKPSIIVCTETWKMFNCQIFTLKGYKLYYNNGKINQNDGVVVYIQDGISETTEVIEIDAMISLL</sequence>
<dbReference type="InParanoid" id="A0A7M7QPC1"/>
<dbReference type="EnsemblMetazoa" id="XM_031932921">
    <property type="protein sequence ID" value="XP_031788781"/>
    <property type="gene ID" value="LOC116417823"/>
</dbReference>
<evidence type="ECO:0000313" key="2">
    <source>
        <dbReference type="Proteomes" id="UP000002358"/>
    </source>
</evidence>
<protein>
    <submittedName>
        <fullName evidence="1">Uncharacterized protein</fullName>
    </submittedName>
</protein>
<dbReference type="AlphaFoldDB" id="A0A7M7QPC1"/>
<organism evidence="1 2">
    <name type="scientific">Nasonia vitripennis</name>
    <name type="common">Parasitic wasp</name>
    <dbReference type="NCBI Taxonomy" id="7425"/>
    <lineage>
        <taxon>Eukaryota</taxon>
        <taxon>Metazoa</taxon>
        <taxon>Ecdysozoa</taxon>
        <taxon>Arthropoda</taxon>
        <taxon>Hexapoda</taxon>
        <taxon>Insecta</taxon>
        <taxon>Pterygota</taxon>
        <taxon>Neoptera</taxon>
        <taxon>Endopterygota</taxon>
        <taxon>Hymenoptera</taxon>
        <taxon>Apocrita</taxon>
        <taxon>Proctotrupomorpha</taxon>
        <taxon>Chalcidoidea</taxon>
        <taxon>Pteromalidae</taxon>
        <taxon>Pteromalinae</taxon>
        <taxon>Nasonia</taxon>
    </lineage>
</organism>
<dbReference type="KEGG" id="nvi:116417823"/>
<dbReference type="InterPro" id="IPR036691">
    <property type="entry name" value="Endo/exonu/phosph_ase_sf"/>
</dbReference>
<reference evidence="1" key="1">
    <citation type="submission" date="2021-01" db="UniProtKB">
        <authorList>
            <consortium name="EnsemblMetazoa"/>
        </authorList>
    </citation>
    <scope>IDENTIFICATION</scope>
</reference>